<accession>A0ABQ5NYC0</accession>
<protein>
    <recommendedName>
        <fullName evidence="2">M23ase beta-sheet core domain-containing protein</fullName>
    </recommendedName>
</protein>
<organism evidence="3 4">
    <name type="scientific">Streptomyces yaizuensis</name>
    <dbReference type="NCBI Taxonomy" id="2989713"/>
    <lineage>
        <taxon>Bacteria</taxon>
        <taxon>Bacillati</taxon>
        <taxon>Actinomycetota</taxon>
        <taxon>Actinomycetes</taxon>
        <taxon>Kitasatosporales</taxon>
        <taxon>Streptomycetaceae</taxon>
        <taxon>Streptomyces</taxon>
    </lineage>
</organism>
<gene>
    <name evidence="3" type="ORF">SYYSPA8_12670</name>
</gene>
<feature type="compositionally biased region" description="Low complexity" evidence="1">
    <location>
        <begin position="33"/>
        <end position="42"/>
    </location>
</feature>
<keyword evidence="4" id="KW-1185">Reference proteome</keyword>
<dbReference type="Proteomes" id="UP001291653">
    <property type="component" value="Unassembled WGS sequence"/>
</dbReference>
<dbReference type="InterPro" id="IPR016047">
    <property type="entry name" value="M23ase_b-sheet_dom"/>
</dbReference>
<dbReference type="Pfam" id="PF01551">
    <property type="entry name" value="Peptidase_M23"/>
    <property type="match status" value="1"/>
</dbReference>
<feature type="region of interest" description="Disordered" evidence="1">
    <location>
        <begin position="1"/>
        <end position="50"/>
    </location>
</feature>
<dbReference type="Gene3D" id="2.70.70.10">
    <property type="entry name" value="Glucose Permease (Domain IIA)"/>
    <property type="match status" value="1"/>
</dbReference>
<dbReference type="CDD" id="cd12797">
    <property type="entry name" value="M23_peptidase"/>
    <property type="match status" value="1"/>
</dbReference>
<evidence type="ECO:0000313" key="4">
    <source>
        <dbReference type="Proteomes" id="UP001291653"/>
    </source>
</evidence>
<feature type="compositionally biased region" description="Basic and acidic residues" evidence="1">
    <location>
        <begin position="167"/>
        <end position="186"/>
    </location>
</feature>
<dbReference type="SUPFAM" id="SSF51261">
    <property type="entry name" value="Duplicated hybrid motif"/>
    <property type="match status" value="1"/>
</dbReference>
<dbReference type="PANTHER" id="PTHR21666:SF270">
    <property type="entry name" value="MUREIN HYDROLASE ACTIVATOR ENVC"/>
    <property type="match status" value="1"/>
</dbReference>
<dbReference type="InterPro" id="IPR050570">
    <property type="entry name" value="Cell_wall_metabolism_enzyme"/>
</dbReference>
<evidence type="ECO:0000256" key="1">
    <source>
        <dbReference type="SAM" id="MobiDB-lite"/>
    </source>
</evidence>
<sequence length="186" mass="19697">MSEAESINLPNPNPNSEGAAEPLADPGEHTTHAAAPAPAPDAGSEGEGLVGEDGFAVAGRVSSPVPGHRVTYRYGIRNPRYATGYHTGDDYAARTGTPVVAVRAGTIAWADTRGASYGTWIGLRADNGRDYIYCHLSKLEVKTGARVRAGQRIGRVGATGSVTGPHLHLEDRPRGGRYGQDRKPRW</sequence>
<feature type="region of interest" description="Disordered" evidence="1">
    <location>
        <begin position="156"/>
        <end position="186"/>
    </location>
</feature>
<name>A0ABQ5NYC0_9ACTN</name>
<dbReference type="InterPro" id="IPR011055">
    <property type="entry name" value="Dup_hybrid_motif"/>
</dbReference>
<dbReference type="PANTHER" id="PTHR21666">
    <property type="entry name" value="PEPTIDASE-RELATED"/>
    <property type="match status" value="1"/>
</dbReference>
<feature type="domain" description="M23ase beta-sheet core" evidence="2">
    <location>
        <begin position="85"/>
        <end position="174"/>
    </location>
</feature>
<comment type="caution">
    <text evidence="3">The sequence shown here is derived from an EMBL/GenBank/DDBJ whole genome shotgun (WGS) entry which is preliminary data.</text>
</comment>
<proteinExistence type="predicted"/>
<dbReference type="RefSeq" id="WP_323447218.1">
    <property type="nucleotide sequence ID" value="NZ_BSBI01000004.1"/>
</dbReference>
<dbReference type="EMBL" id="BSBI01000004">
    <property type="protein sequence ID" value="GLF95153.1"/>
    <property type="molecule type" value="Genomic_DNA"/>
</dbReference>
<evidence type="ECO:0000313" key="3">
    <source>
        <dbReference type="EMBL" id="GLF95153.1"/>
    </source>
</evidence>
<reference evidence="3 4" key="1">
    <citation type="submission" date="2022-10" db="EMBL/GenBank/DDBJ databases">
        <title>Draft genome sequence of Streptomyces sp. YSPA8.</title>
        <authorList>
            <person name="Moriuchi R."/>
            <person name="Dohra H."/>
            <person name="Yamamura H."/>
            <person name="Kodani S."/>
        </authorList>
    </citation>
    <scope>NUCLEOTIDE SEQUENCE [LARGE SCALE GENOMIC DNA]</scope>
    <source>
        <strain evidence="3 4">YSPA8</strain>
    </source>
</reference>
<evidence type="ECO:0000259" key="2">
    <source>
        <dbReference type="Pfam" id="PF01551"/>
    </source>
</evidence>